<comment type="caution">
    <text evidence="1">The sequence shown here is derived from an EMBL/GenBank/DDBJ whole genome shotgun (WGS) entry which is preliminary data.</text>
</comment>
<protein>
    <submittedName>
        <fullName evidence="1">Uncharacterized protein</fullName>
    </submittedName>
</protein>
<reference evidence="1" key="1">
    <citation type="submission" date="2021-02" db="EMBL/GenBank/DDBJ databases">
        <authorList>
            <person name="Dougan E. K."/>
            <person name="Rhodes N."/>
            <person name="Thang M."/>
            <person name="Chan C."/>
        </authorList>
    </citation>
    <scope>NUCLEOTIDE SEQUENCE</scope>
</reference>
<evidence type="ECO:0000313" key="3">
    <source>
        <dbReference type="Proteomes" id="UP000654075"/>
    </source>
</evidence>
<evidence type="ECO:0000313" key="1">
    <source>
        <dbReference type="EMBL" id="CAE8602290.1"/>
    </source>
</evidence>
<name>A0A813EMC7_POLGL</name>
<dbReference type="EMBL" id="CAJNNW010014740">
    <property type="protein sequence ID" value="CAE8656961.1"/>
    <property type="molecule type" value="Genomic_DNA"/>
</dbReference>
<keyword evidence="3" id="KW-1185">Reference proteome</keyword>
<organism evidence="1 3">
    <name type="scientific">Polarella glacialis</name>
    <name type="common">Dinoflagellate</name>
    <dbReference type="NCBI Taxonomy" id="89957"/>
    <lineage>
        <taxon>Eukaryota</taxon>
        <taxon>Sar</taxon>
        <taxon>Alveolata</taxon>
        <taxon>Dinophyceae</taxon>
        <taxon>Suessiales</taxon>
        <taxon>Suessiaceae</taxon>
        <taxon>Polarella</taxon>
    </lineage>
</organism>
<evidence type="ECO:0000313" key="2">
    <source>
        <dbReference type="EMBL" id="CAE8656961.1"/>
    </source>
</evidence>
<dbReference type="EMBL" id="CAJNNV010014095">
    <property type="protein sequence ID" value="CAE8602290.1"/>
    <property type="molecule type" value="Genomic_DNA"/>
</dbReference>
<dbReference type="AlphaFoldDB" id="A0A813EMC7"/>
<sequence>MAAGDGLPEFSSSDGVAVFLGNCDRVMEGLDWLGLPDCRPGGETPAVQTSSKGGLRGRGLFTAASGVRPSPAELLRDASFGANGGLVTDEESESMCEAQTPESEFLVCLVFGGNWGWFRDEFTEGEGPGSLRLLREALPGWIQEGRCAQNIVWDNDACHWLLDEPLTSYVALNDPANLAAMANDALYNVCASEPEYNCKDCDCNNLVMVPCARPAVSDPSKVEFVSIWLYPRQGWVWDRPQELTLGYGWEEPE</sequence>
<dbReference type="OrthoDB" id="420998at2759"/>
<gene>
    <name evidence="1" type="ORF">PGLA1383_LOCUS20542</name>
    <name evidence="2" type="ORF">PGLA2088_LOCUS12492</name>
</gene>
<accession>A0A813EMC7</accession>
<dbReference type="Proteomes" id="UP000654075">
    <property type="component" value="Unassembled WGS sequence"/>
</dbReference>
<proteinExistence type="predicted"/>
<dbReference type="Proteomes" id="UP000626109">
    <property type="component" value="Unassembled WGS sequence"/>
</dbReference>